<dbReference type="EMBL" id="FOHU01000002">
    <property type="protein sequence ID" value="SES86336.1"/>
    <property type="molecule type" value="Genomic_DNA"/>
</dbReference>
<feature type="transmembrane region" description="Helical" evidence="1">
    <location>
        <begin position="58"/>
        <end position="76"/>
    </location>
</feature>
<sequence length="163" mass="18352">MDTMPIKVVILNAMPEAMLLIYLGLVLIGIKPSKKRVFIAGIIQGIACFYIRKHFDFGPHLLLQYVSLAVITWAIVKAPFFAVLISTAIAITMAILLESTTTIFITNITEITMAEVMSRGFLRIIVSMPYLLILIILAYVVTRHKFTLEQEIKILSKLNQKVK</sequence>
<accession>A0A1H9ZX88</accession>
<dbReference type="Proteomes" id="UP000199568">
    <property type="component" value="Unassembled WGS sequence"/>
</dbReference>
<feature type="transmembrane region" description="Helical" evidence="1">
    <location>
        <begin position="6"/>
        <end position="30"/>
    </location>
</feature>
<keyword evidence="1" id="KW-1133">Transmembrane helix</keyword>
<proteinExistence type="predicted"/>
<reference evidence="2 3" key="1">
    <citation type="submission" date="2016-10" db="EMBL/GenBank/DDBJ databases">
        <authorList>
            <person name="de Groot N.N."/>
        </authorList>
    </citation>
    <scope>NUCLEOTIDE SEQUENCE [LARGE SCALE GENOMIC DNA]</scope>
    <source>
        <strain evidence="2 3">DSM 18979</strain>
    </source>
</reference>
<dbReference type="OrthoDB" id="1953171at2"/>
<gene>
    <name evidence="2" type="ORF">SAMN05660297_00763</name>
</gene>
<dbReference type="AlphaFoldDB" id="A0A1H9ZX88"/>
<protein>
    <submittedName>
        <fullName evidence="2">Uncharacterized protein</fullName>
    </submittedName>
</protein>
<organism evidence="2 3">
    <name type="scientific">Natronincola peptidivorans</name>
    <dbReference type="NCBI Taxonomy" id="426128"/>
    <lineage>
        <taxon>Bacteria</taxon>
        <taxon>Bacillati</taxon>
        <taxon>Bacillota</taxon>
        <taxon>Clostridia</taxon>
        <taxon>Peptostreptococcales</taxon>
        <taxon>Natronincolaceae</taxon>
        <taxon>Natronincola</taxon>
    </lineage>
</organism>
<evidence type="ECO:0000313" key="2">
    <source>
        <dbReference type="EMBL" id="SES86336.1"/>
    </source>
</evidence>
<keyword evidence="1" id="KW-0812">Transmembrane</keyword>
<feature type="transmembrane region" description="Helical" evidence="1">
    <location>
        <begin position="120"/>
        <end position="141"/>
    </location>
</feature>
<evidence type="ECO:0000313" key="3">
    <source>
        <dbReference type="Proteomes" id="UP000199568"/>
    </source>
</evidence>
<keyword evidence="3" id="KW-1185">Reference proteome</keyword>
<name>A0A1H9ZX88_9FIRM</name>
<dbReference type="STRING" id="426128.SAMN05660297_00763"/>
<evidence type="ECO:0000256" key="1">
    <source>
        <dbReference type="SAM" id="Phobius"/>
    </source>
</evidence>
<feature type="transmembrane region" description="Helical" evidence="1">
    <location>
        <begin position="83"/>
        <end position="108"/>
    </location>
</feature>
<keyword evidence="1" id="KW-0472">Membrane</keyword>
<dbReference type="RefSeq" id="WP_090439563.1">
    <property type="nucleotide sequence ID" value="NZ_FOHU01000002.1"/>
</dbReference>